<evidence type="ECO:0000313" key="7">
    <source>
        <dbReference type="EMBL" id="CEM01713.1"/>
    </source>
</evidence>
<dbReference type="PANTHER" id="PTHR46181">
    <property type="entry name" value="MITOCHONDRIAL GLYCINE TRANSPORTER"/>
    <property type="match status" value="1"/>
</dbReference>
<feature type="repeat" description="Solcar" evidence="4">
    <location>
        <begin position="11"/>
        <end position="97"/>
    </location>
</feature>
<dbReference type="InterPro" id="IPR023395">
    <property type="entry name" value="MCP_dom_sf"/>
</dbReference>
<dbReference type="PhylomeDB" id="A0A0G4ETE1"/>
<evidence type="ECO:0000256" key="5">
    <source>
        <dbReference type="RuleBase" id="RU000488"/>
    </source>
</evidence>
<dbReference type="GO" id="GO:0016020">
    <property type="term" value="C:membrane"/>
    <property type="evidence" value="ECO:0007669"/>
    <property type="project" value="UniProtKB-SubCell"/>
</dbReference>
<accession>A0A0G4ETE1</accession>
<dbReference type="OMA" id="EMWRTEG"/>
<dbReference type="InParanoid" id="A0A0G4ETE1"/>
<evidence type="ECO:0008006" key="9">
    <source>
        <dbReference type="Google" id="ProtNLM"/>
    </source>
</evidence>
<dbReference type="GO" id="GO:0005739">
    <property type="term" value="C:mitochondrion"/>
    <property type="evidence" value="ECO:0007669"/>
    <property type="project" value="TreeGrafter"/>
</dbReference>
<keyword evidence="5" id="KW-0813">Transport</keyword>
<dbReference type="Proteomes" id="UP000041254">
    <property type="component" value="Unassembled WGS sequence"/>
</dbReference>
<evidence type="ECO:0000256" key="3">
    <source>
        <dbReference type="ARBA" id="ARBA00023136"/>
    </source>
</evidence>
<proteinExistence type="inferred from homology"/>
<comment type="similarity">
    <text evidence="5">Belongs to the mitochondrial carrier (TC 2.A.29) family.</text>
</comment>
<feature type="repeat" description="Solcar" evidence="4">
    <location>
        <begin position="278"/>
        <end position="412"/>
    </location>
</feature>
<feature type="compositionally biased region" description="Basic and acidic residues" evidence="6">
    <location>
        <begin position="126"/>
        <end position="136"/>
    </location>
</feature>
<gene>
    <name evidence="7" type="ORF">Vbra_8158</name>
</gene>
<dbReference type="GO" id="GO:0015187">
    <property type="term" value="F:glycine transmembrane transporter activity"/>
    <property type="evidence" value="ECO:0007669"/>
    <property type="project" value="TreeGrafter"/>
</dbReference>
<dbReference type="AlphaFoldDB" id="A0A0G4ETE1"/>
<protein>
    <recommendedName>
        <fullName evidence="9">Mitochondrial carrier protein</fullName>
    </recommendedName>
</protein>
<feature type="repeat" description="Solcar" evidence="4">
    <location>
        <begin position="175"/>
        <end position="268"/>
    </location>
</feature>
<keyword evidence="2 4" id="KW-0812">Transmembrane</keyword>
<evidence type="ECO:0000256" key="1">
    <source>
        <dbReference type="ARBA" id="ARBA00004141"/>
    </source>
</evidence>
<dbReference type="GO" id="GO:1904983">
    <property type="term" value="P:glycine import into mitochondrion"/>
    <property type="evidence" value="ECO:0007669"/>
    <property type="project" value="TreeGrafter"/>
</dbReference>
<dbReference type="Gene3D" id="1.50.40.10">
    <property type="entry name" value="Mitochondrial carrier domain"/>
    <property type="match status" value="2"/>
</dbReference>
<evidence type="ECO:0000313" key="8">
    <source>
        <dbReference type="Proteomes" id="UP000041254"/>
    </source>
</evidence>
<feature type="region of interest" description="Disordered" evidence="6">
    <location>
        <begin position="126"/>
        <end position="176"/>
    </location>
</feature>
<sequence>MSNPREEVQKLKWQAAAISGACAGIVGSVLLQPLDLIKTRQQQPNKAPEETRFLRVAAQTLKANGLRGLWRGVVPTVFRVGPGAALYFTCLHLLQTNCPAKWRQKPREGVHIGDYFKSTFKKKEERRKEALGKKDQNGLSEGLGVKGGCPHAPTPPPAIERSTTERRRDPSEGTPASWYNLLAGATSRTFSATVLSPVAVVKTRMESTVAYGEQAAARAKGVTMRGVFLYIWRHEGVLGFYRGLLPTLARDVPYSSIYYMVYQKIKHTIGLNNKHEKGYVVKNFACSASAGAFAAFVTHPPDIVRTRLQLQMAMQPPSPSPSPAPSPPPMAAPAAAAAAAAAGVPAAAPAGQPACVHVFGGRVKLGRALSEAYRIVMQEGVWALFRGIESRLLKRTLAAALTWTIFDEISKFANKCVTIGSTIPYTVTKAPSPAPIVSADGPLSLAKDKS</sequence>
<evidence type="ECO:0000256" key="6">
    <source>
        <dbReference type="SAM" id="MobiDB-lite"/>
    </source>
</evidence>
<dbReference type="EMBL" id="CDMY01000308">
    <property type="protein sequence ID" value="CEM01713.1"/>
    <property type="molecule type" value="Genomic_DNA"/>
</dbReference>
<reference evidence="7 8" key="1">
    <citation type="submission" date="2014-11" db="EMBL/GenBank/DDBJ databases">
        <authorList>
            <person name="Zhu J."/>
            <person name="Qi W."/>
            <person name="Song R."/>
        </authorList>
    </citation>
    <scope>NUCLEOTIDE SEQUENCE [LARGE SCALE GENOMIC DNA]</scope>
</reference>
<dbReference type="InterPro" id="IPR018108">
    <property type="entry name" value="MCP_transmembrane"/>
</dbReference>
<keyword evidence="3 4" id="KW-0472">Membrane</keyword>
<keyword evidence="8" id="KW-1185">Reference proteome</keyword>
<dbReference type="SUPFAM" id="SSF103506">
    <property type="entry name" value="Mitochondrial carrier"/>
    <property type="match status" value="1"/>
</dbReference>
<evidence type="ECO:0000256" key="4">
    <source>
        <dbReference type="PROSITE-ProRule" id="PRU00282"/>
    </source>
</evidence>
<dbReference type="PANTHER" id="PTHR46181:SF3">
    <property type="entry name" value="MITOCHONDRIAL GLYCINE TRANSPORTER"/>
    <property type="match status" value="1"/>
</dbReference>
<organism evidence="7 8">
    <name type="scientific">Vitrella brassicaformis (strain CCMP3155)</name>
    <dbReference type="NCBI Taxonomy" id="1169540"/>
    <lineage>
        <taxon>Eukaryota</taxon>
        <taxon>Sar</taxon>
        <taxon>Alveolata</taxon>
        <taxon>Colpodellida</taxon>
        <taxon>Vitrellaceae</taxon>
        <taxon>Vitrella</taxon>
    </lineage>
</organism>
<dbReference type="PROSITE" id="PS50920">
    <property type="entry name" value="SOLCAR"/>
    <property type="match status" value="3"/>
</dbReference>
<dbReference type="Pfam" id="PF00153">
    <property type="entry name" value="Mito_carr"/>
    <property type="match status" value="3"/>
</dbReference>
<feature type="compositionally biased region" description="Basic and acidic residues" evidence="6">
    <location>
        <begin position="162"/>
        <end position="171"/>
    </location>
</feature>
<dbReference type="VEuPathDB" id="CryptoDB:Vbra_8158"/>
<dbReference type="OrthoDB" id="310160at2759"/>
<comment type="subcellular location">
    <subcellularLocation>
        <location evidence="1">Membrane</location>
        <topology evidence="1">Multi-pass membrane protein</topology>
    </subcellularLocation>
</comment>
<name>A0A0G4ETE1_VITBC</name>
<evidence type="ECO:0000256" key="2">
    <source>
        <dbReference type="ARBA" id="ARBA00022692"/>
    </source>
</evidence>